<accession>A0ACB7SFK3</accession>
<dbReference type="EMBL" id="CM023484">
    <property type="protein sequence ID" value="KAH6932721.1"/>
    <property type="molecule type" value="Genomic_DNA"/>
</dbReference>
<comment type="caution">
    <text evidence="1">The sequence shown here is derived from an EMBL/GenBank/DDBJ whole genome shotgun (WGS) entry which is preliminary data.</text>
</comment>
<organism evidence="1 2">
    <name type="scientific">Hyalomma asiaticum</name>
    <name type="common">Tick</name>
    <dbReference type="NCBI Taxonomy" id="266040"/>
    <lineage>
        <taxon>Eukaryota</taxon>
        <taxon>Metazoa</taxon>
        <taxon>Ecdysozoa</taxon>
        <taxon>Arthropoda</taxon>
        <taxon>Chelicerata</taxon>
        <taxon>Arachnida</taxon>
        <taxon>Acari</taxon>
        <taxon>Parasitiformes</taxon>
        <taxon>Ixodida</taxon>
        <taxon>Ixodoidea</taxon>
        <taxon>Ixodidae</taxon>
        <taxon>Hyalomminae</taxon>
        <taxon>Hyalomma</taxon>
    </lineage>
</organism>
<gene>
    <name evidence="1" type="ORF">HPB50_009042</name>
</gene>
<proteinExistence type="predicted"/>
<reference evidence="1" key="1">
    <citation type="submission" date="2020-05" db="EMBL/GenBank/DDBJ databases">
        <title>Large-scale comparative analyses of tick genomes elucidate their genetic diversity and vector capacities.</title>
        <authorList>
            <person name="Jia N."/>
            <person name="Wang J."/>
            <person name="Shi W."/>
            <person name="Du L."/>
            <person name="Sun Y."/>
            <person name="Zhan W."/>
            <person name="Jiang J."/>
            <person name="Wang Q."/>
            <person name="Zhang B."/>
            <person name="Ji P."/>
            <person name="Sakyi L.B."/>
            <person name="Cui X."/>
            <person name="Yuan T."/>
            <person name="Jiang B."/>
            <person name="Yang W."/>
            <person name="Lam T.T.-Y."/>
            <person name="Chang Q."/>
            <person name="Ding S."/>
            <person name="Wang X."/>
            <person name="Zhu J."/>
            <person name="Ruan X."/>
            <person name="Zhao L."/>
            <person name="Wei J."/>
            <person name="Que T."/>
            <person name="Du C."/>
            <person name="Cheng J."/>
            <person name="Dai P."/>
            <person name="Han X."/>
            <person name="Huang E."/>
            <person name="Gao Y."/>
            <person name="Liu J."/>
            <person name="Shao H."/>
            <person name="Ye R."/>
            <person name="Li L."/>
            <person name="Wei W."/>
            <person name="Wang X."/>
            <person name="Wang C."/>
            <person name="Yang T."/>
            <person name="Huo Q."/>
            <person name="Li W."/>
            <person name="Guo W."/>
            <person name="Chen H."/>
            <person name="Zhou L."/>
            <person name="Ni X."/>
            <person name="Tian J."/>
            <person name="Zhou Y."/>
            <person name="Sheng Y."/>
            <person name="Liu T."/>
            <person name="Pan Y."/>
            <person name="Xia L."/>
            <person name="Li J."/>
            <person name="Zhao F."/>
            <person name="Cao W."/>
        </authorList>
    </citation>
    <scope>NUCLEOTIDE SEQUENCE</scope>
    <source>
        <strain evidence="1">Hyas-2018</strain>
    </source>
</reference>
<protein>
    <submittedName>
        <fullName evidence="1">Uncharacterized protein</fullName>
    </submittedName>
</protein>
<name>A0ACB7SFK3_HYAAI</name>
<sequence>MTRNSPTRSDRTPPSSYNRTDTDNSRHGRRRSSSRSRSRSGSHSRDRRGGGSSRSDRGHRYHRRHSDRSRSRSRERSHRRDRDRSRSRSHRRSRSRSGSRSRREFSKRPSADRIEAEDRAVAPSASSMAAKALAVTSGKCLGTATTVSSSSASAATSSLTLAPPPGVSAALAAARAAAVRSGLMSVEALNAPPPQISNSLPSYYNPTAVNALKYTEQMQKRKLLWKKPQQDEVAAETEAPKLPSWAVGVANL</sequence>
<dbReference type="Proteomes" id="UP000821845">
    <property type="component" value="Chromosome 4"/>
</dbReference>
<evidence type="ECO:0000313" key="1">
    <source>
        <dbReference type="EMBL" id="KAH6932721.1"/>
    </source>
</evidence>
<evidence type="ECO:0000313" key="2">
    <source>
        <dbReference type="Proteomes" id="UP000821845"/>
    </source>
</evidence>
<keyword evidence="2" id="KW-1185">Reference proteome</keyword>